<feature type="transmembrane region" description="Helical" evidence="2">
    <location>
        <begin position="106"/>
        <end position="123"/>
    </location>
</feature>
<name>A0A7S4EEA0_9STRA</name>
<evidence type="ECO:0000256" key="2">
    <source>
        <dbReference type="SAM" id="Phobius"/>
    </source>
</evidence>
<keyword evidence="2" id="KW-0812">Transmembrane</keyword>
<feature type="transmembrane region" description="Helical" evidence="2">
    <location>
        <begin position="70"/>
        <end position="94"/>
    </location>
</feature>
<organism evidence="3">
    <name type="scientific">Pseudo-nitzschia australis</name>
    <dbReference type="NCBI Taxonomy" id="44445"/>
    <lineage>
        <taxon>Eukaryota</taxon>
        <taxon>Sar</taxon>
        <taxon>Stramenopiles</taxon>
        <taxon>Ochrophyta</taxon>
        <taxon>Bacillariophyta</taxon>
        <taxon>Bacillariophyceae</taxon>
        <taxon>Bacillariophycidae</taxon>
        <taxon>Bacillariales</taxon>
        <taxon>Bacillariaceae</taxon>
        <taxon>Pseudo-nitzschia</taxon>
    </lineage>
</organism>
<keyword evidence="2" id="KW-1133">Transmembrane helix</keyword>
<feature type="compositionally biased region" description="Low complexity" evidence="1">
    <location>
        <begin position="26"/>
        <end position="45"/>
    </location>
</feature>
<proteinExistence type="predicted"/>
<evidence type="ECO:0000256" key="1">
    <source>
        <dbReference type="SAM" id="MobiDB-lite"/>
    </source>
</evidence>
<reference evidence="3" key="1">
    <citation type="submission" date="2021-01" db="EMBL/GenBank/DDBJ databases">
        <authorList>
            <person name="Corre E."/>
            <person name="Pelletier E."/>
            <person name="Niang G."/>
            <person name="Scheremetjew M."/>
            <person name="Finn R."/>
            <person name="Kale V."/>
            <person name="Holt S."/>
            <person name="Cochrane G."/>
            <person name="Meng A."/>
            <person name="Brown T."/>
            <person name="Cohen L."/>
        </authorList>
    </citation>
    <scope>NUCLEOTIDE SEQUENCE</scope>
    <source>
        <strain evidence="3">10249 10 AB</strain>
    </source>
</reference>
<dbReference type="AlphaFoldDB" id="A0A7S4EEA0"/>
<gene>
    <name evidence="3" type="ORF">PAUS00366_LOCUS640</name>
</gene>
<feature type="region of interest" description="Disordered" evidence="1">
    <location>
        <begin position="24"/>
        <end position="53"/>
    </location>
</feature>
<protein>
    <submittedName>
        <fullName evidence="3">Uncharacterized protein</fullName>
    </submittedName>
</protein>
<evidence type="ECO:0000313" key="3">
    <source>
        <dbReference type="EMBL" id="CAE0707920.1"/>
    </source>
</evidence>
<accession>A0A7S4EEA0</accession>
<dbReference type="EMBL" id="HBIX01000837">
    <property type="protein sequence ID" value="CAE0707920.1"/>
    <property type="molecule type" value="Transcribed_RNA"/>
</dbReference>
<keyword evidence="2" id="KW-0472">Membrane</keyword>
<sequence>MSNLPSTAMTTSCLAEVKDYTALHENSNNNSSNNTQVSSSPSRSPRGLKKSSSKIKQNKKLIVFVSSSKYQWLIGFLVVAPLFAILVSITMFDVQSQEEYKNSSRIWILGWLFILIMIVYMAVLPRQVDVRSNGTVAIKTCLLTFHIDDIARAYRGCNIESNYDSFLRPRVRFATSLERDAAVVIRRNHGKWDVVVTPQDPEGFVHAIEGILRQKEDEKDQNLVSTEGSTSLLQPV</sequence>